<dbReference type="InterPro" id="IPR051786">
    <property type="entry name" value="ASN_synthetase/amidase"/>
</dbReference>
<keyword evidence="6" id="KW-1185">Reference proteome</keyword>
<dbReference type="InterPro" id="IPR029055">
    <property type="entry name" value="Ntn_hydrolases_N"/>
</dbReference>
<dbReference type="Proteomes" id="UP001059971">
    <property type="component" value="Chromosome 1"/>
</dbReference>
<dbReference type="PANTHER" id="PTHR43284">
    <property type="entry name" value="ASPARAGINE SYNTHETASE (GLUTAMINE-HYDROLYZING)"/>
    <property type="match status" value="1"/>
</dbReference>
<sequence length="597" mass="65852">MLERYLAIIDHSGAPLERLSPEFLATTGFQSVLLGKSSALLTACAAQSLTLPADRGVVIGPVFPRHGPAARILPSDRLFPDDMSQGDPIAILGERYWGGYVAVLALENRMVVARSPGGALPCYFTMLPGGWAISSDIMLLVEAGLVRPSINWAEMPRYLAVKDLPQARTAFDGVAELLPGTAVQLGEGDALARQFWNPWDFVSEPLFWDSQEVAERLRRTVDHCVASWASTSRAPILTLSGGLDSSIVAAALSRMSERASSVTISTLSRDGDERDYARVMAQASGMNLIEATYELADVDLSRSVAEHFPKPIGFVHELAYHSALLRAVGEAGADAVFTGNGGDNVFYNSSSVRPFFDAWKARGVHRETARSIGDIGRVTQVSRWEVCRQIVKAARTMRRPYQWHLDIDLMEVDAADAVRADPPQHDWIEQAPLTRPGKLGHIALLLRVQNHVEGYLRGFGLPMVDPLMSQPIVELALAIPTWKMIEGGRNRAIARRAYADLLPPLIRDRRRKGSPSSFAVDLVNQRLDEIRERLMDGELVRHRLISRSALDEVLVRGPAIDRHYVRLMALLDMEAWITHWQAIPNGQGHHPPGFASL</sequence>
<accession>A0ABN5WE75</accession>
<dbReference type="InterPro" id="IPR014729">
    <property type="entry name" value="Rossmann-like_a/b/a_fold"/>
</dbReference>
<comment type="catalytic activity">
    <reaction evidence="3">
        <text>L-aspartate + L-glutamine + ATP + H2O = L-asparagine + L-glutamate + AMP + diphosphate + H(+)</text>
        <dbReference type="Rhea" id="RHEA:12228"/>
        <dbReference type="ChEBI" id="CHEBI:15377"/>
        <dbReference type="ChEBI" id="CHEBI:15378"/>
        <dbReference type="ChEBI" id="CHEBI:29985"/>
        <dbReference type="ChEBI" id="CHEBI:29991"/>
        <dbReference type="ChEBI" id="CHEBI:30616"/>
        <dbReference type="ChEBI" id="CHEBI:33019"/>
        <dbReference type="ChEBI" id="CHEBI:58048"/>
        <dbReference type="ChEBI" id="CHEBI:58359"/>
        <dbReference type="ChEBI" id="CHEBI:456215"/>
        <dbReference type="EC" id="6.3.5.4"/>
    </reaction>
</comment>
<dbReference type="Gene3D" id="3.40.50.620">
    <property type="entry name" value="HUPs"/>
    <property type="match status" value="1"/>
</dbReference>
<reference evidence="5" key="1">
    <citation type="submission" date="2018-07" db="EMBL/GenBank/DDBJ databases">
        <title>Complete genome sequence of Sphingomonas bisphenolicum strain AO1, a bisphenol A degradative bacterium isolated from Japanese farm field.</title>
        <authorList>
            <person name="Murakami M."/>
            <person name="Koh M."/>
            <person name="Koba S."/>
            <person name="Matsumura Y."/>
        </authorList>
    </citation>
    <scope>NUCLEOTIDE SEQUENCE</scope>
    <source>
        <strain evidence="5">AO1</strain>
    </source>
</reference>
<evidence type="ECO:0000256" key="1">
    <source>
        <dbReference type="ARBA" id="ARBA00005187"/>
    </source>
</evidence>
<protein>
    <recommendedName>
        <fullName evidence="2">asparagine synthase (glutamine-hydrolyzing)</fullName>
        <ecNumber evidence="2">6.3.5.4</ecNumber>
    </recommendedName>
</protein>
<dbReference type="SUPFAM" id="SSF52402">
    <property type="entry name" value="Adenine nucleotide alpha hydrolases-like"/>
    <property type="match status" value="1"/>
</dbReference>
<evidence type="ECO:0000259" key="4">
    <source>
        <dbReference type="Pfam" id="PF00733"/>
    </source>
</evidence>
<dbReference type="PANTHER" id="PTHR43284:SF1">
    <property type="entry name" value="ASPARAGINE SYNTHETASE"/>
    <property type="match status" value="1"/>
</dbReference>
<evidence type="ECO:0000313" key="5">
    <source>
        <dbReference type="EMBL" id="BBF70631.1"/>
    </source>
</evidence>
<dbReference type="CDD" id="cd01991">
    <property type="entry name" value="Asn_synthase_B_C"/>
    <property type="match status" value="1"/>
</dbReference>
<organism evidence="5 6">
    <name type="scientific">Sphingomonas bisphenolicum</name>
    <dbReference type="NCBI Taxonomy" id="296544"/>
    <lineage>
        <taxon>Bacteria</taxon>
        <taxon>Pseudomonadati</taxon>
        <taxon>Pseudomonadota</taxon>
        <taxon>Alphaproteobacteria</taxon>
        <taxon>Sphingomonadales</taxon>
        <taxon>Sphingomonadaceae</taxon>
        <taxon>Sphingomonas</taxon>
    </lineage>
</organism>
<dbReference type="Pfam" id="PF00733">
    <property type="entry name" value="Asn_synthase"/>
    <property type="match status" value="1"/>
</dbReference>
<dbReference type="Gene3D" id="3.60.20.10">
    <property type="entry name" value="Glutamine Phosphoribosylpyrophosphate, subunit 1, domain 1"/>
    <property type="match status" value="1"/>
</dbReference>
<dbReference type="InterPro" id="IPR001962">
    <property type="entry name" value="Asn_synthase"/>
</dbReference>
<feature type="domain" description="Asparagine synthetase" evidence="4">
    <location>
        <begin position="217"/>
        <end position="577"/>
    </location>
</feature>
<evidence type="ECO:0000256" key="2">
    <source>
        <dbReference type="ARBA" id="ARBA00012737"/>
    </source>
</evidence>
<proteinExistence type="predicted"/>
<dbReference type="EC" id="6.3.5.4" evidence="2"/>
<dbReference type="RefSeq" id="WP_120249811.1">
    <property type="nucleotide sequence ID" value="NZ_AP018817.1"/>
</dbReference>
<dbReference type="SUPFAM" id="SSF56235">
    <property type="entry name" value="N-terminal nucleophile aminohydrolases (Ntn hydrolases)"/>
    <property type="match status" value="1"/>
</dbReference>
<comment type="pathway">
    <text evidence="1">Amino-acid biosynthesis; L-asparagine biosynthesis; L-asparagine from L-aspartate (L-Gln route): step 1/1.</text>
</comment>
<evidence type="ECO:0000256" key="3">
    <source>
        <dbReference type="ARBA" id="ARBA00048741"/>
    </source>
</evidence>
<evidence type="ECO:0000313" key="6">
    <source>
        <dbReference type="Proteomes" id="UP001059971"/>
    </source>
</evidence>
<gene>
    <name evidence="5" type="ORF">SBA_ch1_28310</name>
</gene>
<name>A0ABN5WE75_9SPHN</name>
<dbReference type="EMBL" id="AP018817">
    <property type="protein sequence ID" value="BBF70631.1"/>
    <property type="molecule type" value="Genomic_DNA"/>
</dbReference>